<dbReference type="OrthoDB" id="9803467at2"/>
<dbReference type="SUPFAM" id="SSF56601">
    <property type="entry name" value="beta-lactamase/transpeptidase-like"/>
    <property type="match status" value="1"/>
</dbReference>
<sequence length="342" mass="38420">MYPKTRDLIEQYLHDGVFPGASYAFIKDGQCEKHIVGKSRTYPADRTLTSGMCYDVASLTKVICTNSVVLQLIEVGAVDIDQPLQHYLPEYQDGRVSLRHLLTHTSDINGYIPNRNQLSREELTRAFYSLPAGERLGRRVVYTDTGTILIGFMLEKLLHQDLHTIFKERVLGPLGMTGSSLGTADTKRAVPTENHPERGLIHGQVHDTKAYILGRHCGSAGLFATLADVIRFAEMMLKGGELPDGRRYLAQQTISSLFSDWTPSGTLGRSLGWDLLYDKQTNQPLIYHTGYTGTFLIIDQTLSEAFIFLSNRVHPTDNKEAYLIQRDRLVANYLSEKSKLHS</sequence>
<keyword evidence="1" id="KW-0378">Hydrolase</keyword>
<dbReference type="GO" id="GO:0016787">
    <property type="term" value="F:hydrolase activity"/>
    <property type="evidence" value="ECO:0007669"/>
    <property type="project" value="UniProtKB-KW"/>
</dbReference>
<accession>A0A430B0Q9</accession>
<dbReference type="PANTHER" id="PTHR43283">
    <property type="entry name" value="BETA-LACTAMASE-RELATED"/>
    <property type="match status" value="1"/>
</dbReference>
<dbReference type="PANTHER" id="PTHR43283:SF11">
    <property type="entry name" value="BETA-LACTAMASE-RELATED DOMAIN-CONTAINING PROTEIN"/>
    <property type="match status" value="1"/>
</dbReference>
<reference evidence="3 4" key="1">
    <citation type="submission" date="2017-05" db="EMBL/GenBank/DDBJ databases">
        <title>Vagococcus spp. assemblies.</title>
        <authorList>
            <person name="Gulvik C.A."/>
        </authorList>
    </citation>
    <scope>NUCLEOTIDE SEQUENCE [LARGE SCALE GENOMIC DNA]</scope>
    <source>
        <strain evidence="3 4">LMG 24798</strain>
    </source>
</reference>
<name>A0A430B0Q9_9ENTE</name>
<protein>
    <recommendedName>
        <fullName evidence="2">Beta-lactamase-related domain-containing protein</fullName>
    </recommendedName>
</protein>
<dbReference type="RefSeq" id="WP_126812170.1">
    <property type="nucleotide sequence ID" value="NZ_NGKC01000002.1"/>
</dbReference>
<dbReference type="InterPro" id="IPR012338">
    <property type="entry name" value="Beta-lactam/transpept-like"/>
</dbReference>
<gene>
    <name evidence="3" type="ORF">CBF27_02720</name>
</gene>
<dbReference type="AlphaFoldDB" id="A0A430B0Q9"/>
<dbReference type="EMBL" id="NGKC01000002">
    <property type="protein sequence ID" value="RSU13831.1"/>
    <property type="molecule type" value="Genomic_DNA"/>
</dbReference>
<dbReference type="InterPro" id="IPR050789">
    <property type="entry name" value="Diverse_Enzym_Activities"/>
</dbReference>
<organism evidence="3 4">
    <name type="scientific">Vagococcus acidifermentans</name>
    <dbReference type="NCBI Taxonomy" id="564710"/>
    <lineage>
        <taxon>Bacteria</taxon>
        <taxon>Bacillati</taxon>
        <taxon>Bacillota</taxon>
        <taxon>Bacilli</taxon>
        <taxon>Lactobacillales</taxon>
        <taxon>Enterococcaceae</taxon>
        <taxon>Vagococcus</taxon>
    </lineage>
</organism>
<evidence type="ECO:0000313" key="4">
    <source>
        <dbReference type="Proteomes" id="UP000286773"/>
    </source>
</evidence>
<dbReference type="Gene3D" id="3.40.710.10">
    <property type="entry name" value="DD-peptidase/beta-lactamase superfamily"/>
    <property type="match status" value="1"/>
</dbReference>
<evidence type="ECO:0000259" key="2">
    <source>
        <dbReference type="Pfam" id="PF00144"/>
    </source>
</evidence>
<proteinExistence type="predicted"/>
<evidence type="ECO:0000313" key="3">
    <source>
        <dbReference type="EMBL" id="RSU13831.1"/>
    </source>
</evidence>
<evidence type="ECO:0000256" key="1">
    <source>
        <dbReference type="ARBA" id="ARBA00022801"/>
    </source>
</evidence>
<comment type="caution">
    <text evidence="3">The sequence shown here is derived from an EMBL/GenBank/DDBJ whole genome shotgun (WGS) entry which is preliminary data.</text>
</comment>
<feature type="domain" description="Beta-lactamase-related" evidence="2">
    <location>
        <begin position="6"/>
        <end position="322"/>
    </location>
</feature>
<dbReference type="InterPro" id="IPR001466">
    <property type="entry name" value="Beta-lactam-related"/>
</dbReference>
<dbReference type="Pfam" id="PF00144">
    <property type="entry name" value="Beta-lactamase"/>
    <property type="match status" value="1"/>
</dbReference>
<dbReference type="Proteomes" id="UP000286773">
    <property type="component" value="Unassembled WGS sequence"/>
</dbReference>
<keyword evidence="4" id="KW-1185">Reference proteome</keyword>